<comment type="caution">
    <text evidence="1">The sequence shown here is derived from an EMBL/GenBank/DDBJ whole genome shotgun (WGS) entry which is preliminary data.</text>
</comment>
<dbReference type="Proteomes" id="UP001233999">
    <property type="component" value="Unassembled WGS sequence"/>
</dbReference>
<reference evidence="1" key="1">
    <citation type="journal article" date="2023" name="IScience">
        <title>Live-bearing cockroach genome reveals convergent evolutionary mechanisms linked to viviparity in insects and beyond.</title>
        <authorList>
            <person name="Fouks B."/>
            <person name="Harrison M.C."/>
            <person name="Mikhailova A.A."/>
            <person name="Marchal E."/>
            <person name="English S."/>
            <person name="Carruthers M."/>
            <person name="Jennings E.C."/>
            <person name="Chiamaka E.L."/>
            <person name="Frigard R.A."/>
            <person name="Pippel M."/>
            <person name="Attardo G.M."/>
            <person name="Benoit J.B."/>
            <person name="Bornberg-Bauer E."/>
            <person name="Tobe S.S."/>
        </authorList>
    </citation>
    <scope>NUCLEOTIDE SEQUENCE</scope>
    <source>
        <strain evidence="1">Stay&amp;Tobe</strain>
    </source>
</reference>
<dbReference type="InterPro" id="IPR012674">
    <property type="entry name" value="Calycin"/>
</dbReference>
<dbReference type="EMBL" id="JASPKZ010004213">
    <property type="protein sequence ID" value="KAJ9590481.1"/>
    <property type="molecule type" value="Genomic_DNA"/>
</dbReference>
<proteinExistence type="predicted"/>
<sequence length="156" mass="17808">MVNCECGIGDKADYQPEQVNGKWYVDYSSPDIFGQMSDVTIEFHLENKTYQSVLTFTYTNESSPKVYDSTWSINKDGDLEVEVPQLSNFNSVYRIVAAEENEYIIFRGCPEISDGKPLLFIETEKRCPNVQKLKEAVQKLGMDLSTNFYKDPAVNC</sequence>
<protein>
    <submittedName>
        <fullName evidence="1">Uncharacterized protein</fullName>
    </submittedName>
</protein>
<evidence type="ECO:0000313" key="2">
    <source>
        <dbReference type="Proteomes" id="UP001233999"/>
    </source>
</evidence>
<accession>A0AAD8A177</accession>
<evidence type="ECO:0000313" key="1">
    <source>
        <dbReference type="EMBL" id="KAJ9590481.1"/>
    </source>
</evidence>
<dbReference type="Gene3D" id="2.40.128.20">
    <property type="match status" value="1"/>
</dbReference>
<name>A0AAD8A177_DIPPU</name>
<dbReference type="AlphaFoldDB" id="A0AAD8A177"/>
<dbReference type="SUPFAM" id="SSF50814">
    <property type="entry name" value="Lipocalins"/>
    <property type="match status" value="1"/>
</dbReference>
<keyword evidence="2" id="KW-1185">Reference proteome</keyword>
<gene>
    <name evidence="1" type="ORF">L9F63_016479</name>
</gene>
<organism evidence="1 2">
    <name type="scientific">Diploptera punctata</name>
    <name type="common">Pacific beetle cockroach</name>
    <dbReference type="NCBI Taxonomy" id="6984"/>
    <lineage>
        <taxon>Eukaryota</taxon>
        <taxon>Metazoa</taxon>
        <taxon>Ecdysozoa</taxon>
        <taxon>Arthropoda</taxon>
        <taxon>Hexapoda</taxon>
        <taxon>Insecta</taxon>
        <taxon>Pterygota</taxon>
        <taxon>Neoptera</taxon>
        <taxon>Polyneoptera</taxon>
        <taxon>Dictyoptera</taxon>
        <taxon>Blattodea</taxon>
        <taxon>Blaberoidea</taxon>
        <taxon>Blaberidae</taxon>
        <taxon>Diplopterinae</taxon>
        <taxon>Diploptera</taxon>
    </lineage>
</organism>
<reference evidence="1" key="2">
    <citation type="submission" date="2023-05" db="EMBL/GenBank/DDBJ databases">
        <authorList>
            <person name="Fouks B."/>
        </authorList>
    </citation>
    <scope>NUCLEOTIDE SEQUENCE</scope>
    <source>
        <strain evidence="1">Stay&amp;Tobe</strain>
        <tissue evidence="1">Testes</tissue>
    </source>
</reference>